<comment type="caution">
    <text evidence="1">The sequence shown here is derived from an EMBL/GenBank/DDBJ whole genome shotgun (WGS) entry which is preliminary data.</text>
</comment>
<name>A0ABS9VSZ1_9BIFI</name>
<keyword evidence="1" id="KW-0489">Methyltransferase</keyword>
<organism evidence="1 2">
    <name type="scientific">Bifidobacterium amazonense</name>
    <dbReference type="NCBI Taxonomy" id="2809027"/>
    <lineage>
        <taxon>Bacteria</taxon>
        <taxon>Bacillati</taxon>
        <taxon>Actinomycetota</taxon>
        <taxon>Actinomycetes</taxon>
        <taxon>Bifidobacteriales</taxon>
        <taxon>Bifidobacteriaceae</taxon>
        <taxon>Bifidobacterium</taxon>
    </lineage>
</organism>
<keyword evidence="1" id="KW-0808">Transferase</keyword>
<proteinExistence type="predicted"/>
<accession>A0ABS9VSZ1</accession>
<dbReference type="Proteomes" id="UP000710815">
    <property type="component" value="Unassembled WGS sequence"/>
</dbReference>
<evidence type="ECO:0000313" key="2">
    <source>
        <dbReference type="Proteomes" id="UP000710815"/>
    </source>
</evidence>
<sequence>MAEIMTIKLGGRTNFVEEIPYGGGAKRSQYGWEEGMTEDQCWEAAQGWWRLEPGRAIRAKLALVLNNDSEVVAIGRIEGVVKGEDRLWLLGKQDATGYEQWLHKHVNRNHSQNPIAYFDEKRFVKPEDVTAETADIIIDDAKN</sequence>
<reference evidence="1 2" key="2">
    <citation type="journal article" date="2021" name="Syst. Appl. Microbiol.">
        <title>Phylogenetic classification of ten novel species belonging to the genus Bifidobacterium comprising B. phasiani sp. nov., B. pongonis sp. nov., B. saguinibicoloris sp. nov., B. colobi sp. nov., B. simiiventris sp. nov., B. santillanense sp. nov., B. miconis sp. nov., B. amazonense sp. nov., B. pluvialisilvae sp. nov., and B. miconisargentati sp. nov.</title>
        <authorList>
            <person name="Lugli G.A."/>
            <person name="Calvete-Torre I."/>
            <person name="Alessandri G."/>
            <person name="Milani C."/>
            <person name="Turroni F."/>
            <person name="Laiolo P."/>
            <person name="Ossiprandi M.C."/>
            <person name="Margolles A."/>
            <person name="Ruiz L."/>
            <person name="Ventura M."/>
        </authorList>
    </citation>
    <scope>NUCLEOTIDE SEQUENCE [LARGE SCALE GENOMIC DNA]</scope>
    <source>
        <strain evidence="1 2">MA1</strain>
    </source>
</reference>
<keyword evidence="2" id="KW-1185">Reference proteome</keyword>
<reference evidence="1 2" key="1">
    <citation type="journal article" date="2021" name="Environ. Microbiol.">
        <title>Genetic insights into the dark matter of the mammalian gut microbiota through targeted genome reconstruction.</title>
        <authorList>
            <person name="Lugli G.A."/>
            <person name="Alessandri G."/>
            <person name="Milani C."/>
            <person name="Viappiani A."/>
            <person name="Fontana F."/>
            <person name="Tarracchini C."/>
            <person name="Mancabelli L."/>
            <person name="Argentini C."/>
            <person name="Ruiz L."/>
            <person name="Margolles A."/>
            <person name="van Sinderen D."/>
            <person name="Turroni F."/>
            <person name="Ventura M."/>
        </authorList>
    </citation>
    <scope>NUCLEOTIDE SEQUENCE [LARGE SCALE GENOMIC DNA]</scope>
    <source>
        <strain evidence="1 2">MA1</strain>
    </source>
</reference>
<gene>
    <name evidence="1" type="ORF">JS533_002830</name>
</gene>
<dbReference type="GO" id="GO:0032259">
    <property type="term" value="P:methylation"/>
    <property type="evidence" value="ECO:0007669"/>
    <property type="project" value="UniProtKB-KW"/>
</dbReference>
<dbReference type="GO" id="GO:0008168">
    <property type="term" value="F:methyltransferase activity"/>
    <property type="evidence" value="ECO:0007669"/>
    <property type="project" value="UniProtKB-KW"/>
</dbReference>
<evidence type="ECO:0000313" key="1">
    <source>
        <dbReference type="EMBL" id="MCH9275213.1"/>
    </source>
</evidence>
<dbReference type="EMBL" id="JAFEJT020000007">
    <property type="protein sequence ID" value="MCH9275213.1"/>
    <property type="molecule type" value="Genomic_DNA"/>
</dbReference>
<dbReference type="RefSeq" id="WP_241513022.1">
    <property type="nucleotide sequence ID" value="NZ_JAFEJT020000007.1"/>
</dbReference>
<protein>
    <submittedName>
        <fullName evidence="1">Protein-(Glutamine-N5) methyltransferase</fullName>
    </submittedName>
</protein>